<evidence type="ECO:0000256" key="6">
    <source>
        <dbReference type="ARBA" id="ARBA00023136"/>
    </source>
</evidence>
<keyword evidence="12" id="KW-1185">Reference proteome</keyword>
<dbReference type="SMART" id="SM01381">
    <property type="entry name" value="7TM_GPCR_Srsx"/>
    <property type="match status" value="1"/>
</dbReference>
<keyword evidence="7" id="KW-0675">Receptor</keyword>
<accession>A0ABD0KV77</accession>
<dbReference type="PRINTS" id="PR00237">
    <property type="entry name" value="GPCRRHODOPSN"/>
</dbReference>
<keyword evidence="6 9" id="KW-0472">Membrane</keyword>
<feature type="transmembrane region" description="Helical" evidence="9">
    <location>
        <begin position="82"/>
        <end position="105"/>
    </location>
</feature>
<keyword evidence="2" id="KW-1003">Cell membrane</keyword>
<dbReference type="Proteomes" id="UP001519460">
    <property type="component" value="Unassembled WGS sequence"/>
</dbReference>
<keyword evidence="3 9" id="KW-0812">Transmembrane</keyword>
<feature type="transmembrane region" description="Helical" evidence="9">
    <location>
        <begin position="258"/>
        <end position="283"/>
    </location>
</feature>
<evidence type="ECO:0000256" key="7">
    <source>
        <dbReference type="ARBA" id="ARBA00023170"/>
    </source>
</evidence>
<dbReference type="PROSITE" id="PS50262">
    <property type="entry name" value="G_PROTEIN_RECEP_F1_2"/>
    <property type="match status" value="1"/>
</dbReference>
<evidence type="ECO:0000256" key="1">
    <source>
        <dbReference type="ARBA" id="ARBA00004651"/>
    </source>
</evidence>
<comment type="caution">
    <text evidence="11">The sequence shown here is derived from an EMBL/GenBank/DDBJ whole genome shotgun (WGS) entry which is preliminary data.</text>
</comment>
<keyword evidence="5" id="KW-0297">G-protein coupled receptor</keyword>
<feature type="transmembrane region" description="Helical" evidence="9">
    <location>
        <begin position="164"/>
        <end position="184"/>
    </location>
</feature>
<evidence type="ECO:0000256" key="2">
    <source>
        <dbReference type="ARBA" id="ARBA00022475"/>
    </source>
</evidence>
<evidence type="ECO:0000313" key="11">
    <source>
        <dbReference type="EMBL" id="KAK7491147.1"/>
    </source>
</evidence>
<evidence type="ECO:0000256" key="4">
    <source>
        <dbReference type="ARBA" id="ARBA00022989"/>
    </source>
</evidence>
<dbReference type="CDD" id="cd00637">
    <property type="entry name" value="7tm_classA_rhodopsin-like"/>
    <property type="match status" value="1"/>
</dbReference>
<dbReference type="PANTHER" id="PTHR24249:SF372">
    <property type="entry name" value="G-PROTEIN COUPLED RECEPTORS FAMILY 1 PROFILE DOMAIN-CONTAINING PROTEIN"/>
    <property type="match status" value="1"/>
</dbReference>
<reference evidence="11 12" key="1">
    <citation type="journal article" date="2023" name="Sci. Data">
        <title>Genome assembly of the Korean intertidal mud-creeper Batillaria attramentaria.</title>
        <authorList>
            <person name="Patra A.K."/>
            <person name="Ho P.T."/>
            <person name="Jun S."/>
            <person name="Lee S.J."/>
            <person name="Kim Y."/>
            <person name="Won Y.J."/>
        </authorList>
    </citation>
    <scope>NUCLEOTIDE SEQUENCE [LARGE SCALE GENOMIC DNA]</scope>
    <source>
        <strain evidence="11">Wonlab-2016</strain>
    </source>
</reference>
<feature type="transmembrane region" description="Helical" evidence="9">
    <location>
        <begin position="125"/>
        <end position="143"/>
    </location>
</feature>
<dbReference type="InterPro" id="IPR000276">
    <property type="entry name" value="GPCR_Rhodpsn"/>
</dbReference>
<evidence type="ECO:0000256" key="5">
    <source>
        <dbReference type="ARBA" id="ARBA00023040"/>
    </source>
</evidence>
<dbReference type="InterPro" id="IPR017452">
    <property type="entry name" value="GPCR_Rhodpsn_7TM"/>
</dbReference>
<gene>
    <name evidence="11" type="ORF">BaRGS_00017584</name>
</gene>
<sequence>MNISAYEQSKNITTTGDYVTNAPGQGPSLSTSGSDISARFSTESFIAWFILDIALAIFVLFGNSLTIAAVTTTHALQTQANMYIVSLAAADMFAGVYLLLDAIWVLPVSGKIFDENKSVCLMKYVVLYLCLSASMLTMICISIDKLLFLGAPFLHRRVVTGEKTLVVIILSWIVSAFYGSVVCYENQFEYGQGCQMHQVLTDTFIFYGNTTPVALAVVVIAGCYLEIVRIVAKQRRKIQALNQPSEHDRDSYKKSVKLFLTVLGVFVLCWSPFVVQGFIMYIFEENHDYHRAFLLLALLNCGLNFFIYAWKNKDFKTAFRRILFESCKNEHDVS</sequence>
<dbReference type="EMBL" id="JACVVK020000118">
    <property type="protein sequence ID" value="KAK7491147.1"/>
    <property type="molecule type" value="Genomic_DNA"/>
</dbReference>
<feature type="transmembrane region" description="Helical" evidence="9">
    <location>
        <begin position="45"/>
        <end position="70"/>
    </location>
</feature>
<keyword evidence="4 9" id="KW-1133">Transmembrane helix</keyword>
<feature type="transmembrane region" description="Helical" evidence="9">
    <location>
        <begin position="289"/>
        <end position="310"/>
    </location>
</feature>
<dbReference type="Pfam" id="PF00001">
    <property type="entry name" value="7tm_1"/>
    <property type="match status" value="1"/>
</dbReference>
<feature type="domain" description="G-protein coupled receptors family 1 profile" evidence="10">
    <location>
        <begin position="62"/>
        <end position="308"/>
    </location>
</feature>
<protein>
    <recommendedName>
        <fullName evidence="10">G-protein coupled receptors family 1 profile domain-containing protein</fullName>
    </recommendedName>
</protein>
<dbReference type="AlphaFoldDB" id="A0ABD0KV77"/>
<dbReference type="GO" id="GO:0004930">
    <property type="term" value="F:G protein-coupled receptor activity"/>
    <property type="evidence" value="ECO:0007669"/>
    <property type="project" value="UniProtKB-KW"/>
</dbReference>
<dbReference type="GO" id="GO:0005886">
    <property type="term" value="C:plasma membrane"/>
    <property type="evidence" value="ECO:0007669"/>
    <property type="project" value="UniProtKB-SubCell"/>
</dbReference>
<feature type="transmembrane region" description="Helical" evidence="9">
    <location>
        <begin position="204"/>
        <end position="227"/>
    </location>
</feature>
<evidence type="ECO:0000313" key="12">
    <source>
        <dbReference type="Proteomes" id="UP001519460"/>
    </source>
</evidence>
<evidence type="ECO:0000256" key="8">
    <source>
        <dbReference type="ARBA" id="ARBA00023224"/>
    </source>
</evidence>
<dbReference type="InterPro" id="IPR050569">
    <property type="entry name" value="TAAR"/>
</dbReference>
<comment type="subcellular location">
    <subcellularLocation>
        <location evidence="1">Cell membrane</location>
        <topology evidence="1">Multi-pass membrane protein</topology>
    </subcellularLocation>
</comment>
<dbReference type="PANTHER" id="PTHR24249">
    <property type="entry name" value="HISTAMINE RECEPTOR-RELATED G-PROTEIN COUPLED RECEPTOR"/>
    <property type="match status" value="1"/>
</dbReference>
<evidence type="ECO:0000259" key="10">
    <source>
        <dbReference type="PROSITE" id="PS50262"/>
    </source>
</evidence>
<name>A0ABD0KV77_9CAEN</name>
<evidence type="ECO:0000256" key="3">
    <source>
        <dbReference type="ARBA" id="ARBA00022692"/>
    </source>
</evidence>
<dbReference type="SUPFAM" id="SSF81321">
    <property type="entry name" value="Family A G protein-coupled receptor-like"/>
    <property type="match status" value="1"/>
</dbReference>
<keyword evidence="8" id="KW-0807">Transducer</keyword>
<organism evidence="11 12">
    <name type="scientific">Batillaria attramentaria</name>
    <dbReference type="NCBI Taxonomy" id="370345"/>
    <lineage>
        <taxon>Eukaryota</taxon>
        <taxon>Metazoa</taxon>
        <taxon>Spiralia</taxon>
        <taxon>Lophotrochozoa</taxon>
        <taxon>Mollusca</taxon>
        <taxon>Gastropoda</taxon>
        <taxon>Caenogastropoda</taxon>
        <taxon>Sorbeoconcha</taxon>
        <taxon>Cerithioidea</taxon>
        <taxon>Batillariidae</taxon>
        <taxon>Batillaria</taxon>
    </lineage>
</organism>
<dbReference type="Gene3D" id="1.20.1070.10">
    <property type="entry name" value="Rhodopsin 7-helix transmembrane proteins"/>
    <property type="match status" value="1"/>
</dbReference>
<evidence type="ECO:0000256" key="9">
    <source>
        <dbReference type="SAM" id="Phobius"/>
    </source>
</evidence>
<proteinExistence type="predicted"/>